<gene>
    <name evidence="1" type="ORF">ST47_g9522</name>
</gene>
<accession>A0A162X1B7</accession>
<evidence type="ECO:0000313" key="1">
    <source>
        <dbReference type="EMBL" id="KZM19306.1"/>
    </source>
</evidence>
<keyword evidence="2" id="KW-1185">Reference proteome</keyword>
<proteinExistence type="predicted"/>
<sequence>MGFKAGVGAFDLTSDLSEVKLSVKLSSSTKVASSRIEVLPFEMVDIEESLDLSSGFFQTEEELKRRPLNTDDIYN</sequence>
<dbReference type="Proteomes" id="UP000076837">
    <property type="component" value="Unassembled WGS sequence"/>
</dbReference>
<protein>
    <submittedName>
        <fullName evidence="1">Uncharacterized protein</fullName>
    </submittedName>
</protein>
<comment type="caution">
    <text evidence="1">The sequence shown here is derived from an EMBL/GenBank/DDBJ whole genome shotgun (WGS) entry which is preliminary data.</text>
</comment>
<reference evidence="1 2" key="1">
    <citation type="journal article" date="2016" name="Sci. Rep.">
        <title>Draft genome sequencing and secretome analysis of fungal phytopathogen Ascochyta rabiei provides insight into the necrotrophic effector repertoire.</title>
        <authorList>
            <person name="Verma S."/>
            <person name="Gazara R.K."/>
            <person name="Nizam S."/>
            <person name="Parween S."/>
            <person name="Chattopadhyay D."/>
            <person name="Verma P.K."/>
        </authorList>
    </citation>
    <scope>NUCLEOTIDE SEQUENCE [LARGE SCALE GENOMIC DNA]</scope>
    <source>
        <strain evidence="1 2">ArDII</strain>
    </source>
</reference>
<evidence type="ECO:0000313" key="2">
    <source>
        <dbReference type="Proteomes" id="UP000076837"/>
    </source>
</evidence>
<dbReference type="EMBL" id="JYNV01000295">
    <property type="protein sequence ID" value="KZM19306.1"/>
    <property type="molecule type" value="Genomic_DNA"/>
</dbReference>
<organism evidence="1 2">
    <name type="scientific">Didymella rabiei</name>
    <name type="common">Chickpea ascochyta blight fungus</name>
    <name type="synonym">Mycosphaerella rabiei</name>
    <dbReference type="NCBI Taxonomy" id="5454"/>
    <lineage>
        <taxon>Eukaryota</taxon>
        <taxon>Fungi</taxon>
        <taxon>Dikarya</taxon>
        <taxon>Ascomycota</taxon>
        <taxon>Pezizomycotina</taxon>
        <taxon>Dothideomycetes</taxon>
        <taxon>Pleosporomycetidae</taxon>
        <taxon>Pleosporales</taxon>
        <taxon>Pleosporineae</taxon>
        <taxon>Didymellaceae</taxon>
        <taxon>Ascochyta</taxon>
    </lineage>
</organism>
<dbReference type="AlphaFoldDB" id="A0A162X1B7"/>
<name>A0A162X1B7_DIDRA</name>